<protein>
    <submittedName>
        <fullName evidence="1">Uncharacterized protein</fullName>
    </submittedName>
</protein>
<evidence type="ECO:0000313" key="1">
    <source>
        <dbReference type="EMBL" id="KAL0910950.1"/>
    </source>
</evidence>
<dbReference type="EMBL" id="JANQDX010000015">
    <property type="protein sequence ID" value="KAL0910950.1"/>
    <property type="molecule type" value="Genomic_DNA"/>
</dbReference>
<name>A0ABD0UDX7_DENTH</name>
<dbReference type="AlphaFoldDB" id="A0ABD0UDX7"/>
<evidence type="ECO:0000313" key="2">
    <source>
        <dbReference type="Proteomes" id="UP001552299"/>
    </source>
</evidence>
<organism evidence="1 2">
    <name type="scientific">Dendrobium thyrsiflorum</name>
    <name type="common">Pinecone-like raceme dendrobium</name>
    <name type="synonym">Orchid</name>
    <dbReference type="NCBI Taxonomy" id="117978"/>
    <lineage>
        <taxon>Eukaryota</taxon>
        <taxon>Viridiplantae</taxon>
        <taxon>Streptophyta</taxon>
        <taxon>Embryophyta</taxon>
        <taxon>Tracheophyta</taxon>
        <taxon>Spermatophyta</taxon>
        <taxon>Magnoliopsida</taxon>
        <taxon>Liliopsida</taxon>
        <taxon>Asparagales</taxon>
        <taxon>Orchidaceae</taxon>
        <taxon>Epidendroideae</taxon>
        <taxon>Malaxideae</taxon>
        <taxon>Dendrobiinae</taxon>
        <taxon>Dendrobium</taxon>
    </lineage>
</organism>
<accession>A0ABD0UDX7</accession>
<dbReference type="Proteomes" id="UP001552299">
    <property type="component" value="Unassembled WGS sequence"/>
</dbReference>
<sequence>MQRESFEITYNRRRLRRERLEEIHRQGVGTKGFPYKNYMVSGAKGTPEIMVPAWQEKGREKWRKSDLQRESFEITYNRRRLRRERLEEIHRQGVGTKGFPYKNYMVSGAKGTPEIMVPAWQEKGREKWRKSDLQNFLVLPLMYLLRFMRWVHEMFYRDMQKMVCCKCFYVEKYNVLLVTLYCTVHVYCGVLQKEGTRCDTYDEASRYLPDKYKPVLGVRVEPVNHEGTRCDTYDEASIRFSLLDRRRPATQEEVRRGACGEAGDPKVSFSAFATDRQTAYTRSSPVRWDGKLAFEAFNKENSPIKYKAYDEPDLPSLRVRTWHVSSSRWFRRPNGTTPMVLPSNGTVEWNEKNSRYLFIPLQFGCCVPPSDWRWIGGDPYVLQVCSPSPSAELATPVEAQAFPNDANAGLELGIRFW</sequence>
<reference evidence="1 2" key="1">
    <citation type="journal article" date="2024" name="Plant Biotechnol. J.">
        <title>Dendrobium thyrsiflorum genome and its molecular insights into genes involved in important horticultural traits.</title>
        <authorList>
            <person name="Chen B."/>
            <person name="Wang J.Y."/>
            <person name="Zheng P.J."/>
            <person name="Li K.L."/>
            <person name="Liang Y.M."/>
            <person name="Chen X.F."/>
            <person name="Zhang C."/>
            <person name="Zhao X."/>
            <person name="He X."/>
            <person name="Zhang G.Q."/>
            <person name="Liu Z.J."/>
            <person name="Xu Q."/>
        </authorList>
    </citation>
    <scope>NUCLEOTIDE SEQUENCE [LARGE SCALE GENOMIC DNA]</scope>
    <source>
        <strain evidence="1">GZMU011</strain>
    </source>
</reference>
<keyword evidence="2" id="KW-1185">Reference proteome</keyword>
<gene>
    <name evidence="1" type="ORF">M5K25_019047</name>
</gene>
<comment type="caution">
    <text evidence="1">The sequence shown here is derived from an EMBL/GenBank/DDBJ whole genome shotgun (WGS) entry which is preliminary data.</text>
</comment>
<proteinExistence type="predicted"/>